<dbReference type="EMBL" id="JDSQ01000065">
    <property type="protein sequence ID" value="EWS76918.1"/>
    <property type="molecule type" value="Genomic_DNA"/>
</dbReference>
<dbReference type="eggNOG" id="ENOG502ZVZP">
    <property type="taxonomic scope" value="Bacteria"/>
</dbReference>
<dbReference type="Pfam" id="PF13986">
    <property type="entry name" value="DUF4224"/>
    <property type="match status" value="1"/>
</dbReference>
<gene>
    <name evidence="2" type="ORF">AF72_13645</name>
</gene>
<accession>Z9JFV5</accession>
<organism evidence="2 3">
    <name type="scientific">Xylella taiwanensis</name>
    <dbReference type="NCBI Taxonomy" id="1444770"/>
    <lineage>
        <taxon>Bacteria</taxon>
        <taxon>Pseudomonadati</taxon>
        <taxon>Pseudomonadota</taxon>
        <taxon>Gammaproteobacteria</taxon>
        <taxon>Lysobacterales</taxon>
        <taxon>Lysobacteraceae</taxon>
        <taxon>Xylella</taxon>
    </lineage>
</organism>
<sequence length="80" mass="8681">TAMSATEFLTAAELIEVTGYKHIASQREWLDKNGWAYVVNAAGRPIVGRWFARLRLAGVHPHMDGGGMSPAGRPNFAALD</sequence>
<name>Z9JFV5_9GAMM</name>
<protein>
    <recommendedName>
        <fullName evidence="1">DUF4224 domain-containing protein</fullName>
    </recommendedName>
</protein>
<evidence type="ECO:0000313" key="2">
    <source>
        <dbReference type="EMBL" id="EWS76918.1"/>
    </source>
</evidence>
<evidence type="ECO:0000313" key="3">
    <source>
        <dbReference type="Proteomes" id="UP000020406"/>
    </source>
</evidence>
<feature type="non-terminal residue" evidence="2">
    <location>
        <position position="1"/>
    </location>
</feature>
<feature type="domain" description="DUF4224" evidence="1">
    <location>
        <begin position="8"/>
        <end position="50"/>
    </location>
</feature>
<comment type="caution">
    <text evidence="2">The sequence shown here is derived from an EMBL/GenBank/DDBJ whole genome shotgun (WGS) entry which is preliminary data.</text>
</comment>
<dbReference type="PATRIC" id="fig|1444770.3.peg.3201"/>
<evidence type="ECO:0000259" key="1">
    <source>
        <dbReference type="Pfam" id="PF13986"/>
    </source>
</evidence>
<dbReference type="InterPro" id="IPR025319">
    <property type="entry name" value="DUF4224"/>
</dbReference>
<dbReference type="AlphaFoldDB" id="Z9JFV5"/>
<proteinExistence type="predicted"/>
<dbReference type="Proteomes" id="UP000020406">
    <property type="component" value="Unassembled WGS sequence"/>
</dbReference>
<reference evidence="2 3" key="1">
    <citation type="journal article" date="2014" name="Genome Announc.">
        <title>Draft Genome Sequence of Xylella fastidiosa Pear Leaf Scorch Strain in Taiwan.</title>
        <authorList>
            <person name="Su C.C."/>
            <person name="Deng W.L."/>
            <person name="Jan F.J."/>
            <person name="Chang C.J."/>
            <person name="Huang H."/>
            <person name="Chen J."/>
        </authorList>
    </citation>
    <scope>NUCLEOTIDE SEQUENCE [LARGE SCALE GENOMIC DNA]</scope>
    <source>
        <strain evidence="2 3">PLS229</strain>
    </source>
</reference>